<dbReference type="RefSeq" id="WP_101895179.1">
    <property type="nucleotide sequence ID" value="NZ_CP022684.1"/>
</dbReference>
<name>A0A2K9LSJ7_9GAMM</name>
<protein>
    <submittedName>
        <fullName evidence="1">Uncharacterized protein</fullName>
    </submittedName>
</protein>
<gene>
    <name evidence="1" type="ORF">Kalk_15820</name>
</gene>
<evidence type="ECO:0000313" key="1">
    <source>
        <dbReference type="EMBL" id="AUM13804.1"/>
    </source>
</evidence>
<dbReference type="EMBL" id="CP022684">
    <property type="protein sequence ID" value="AUM13804.1"/>
    <property type="molecule type" value="Genomic_DNA"/>
</dbReference>
<accession>A0A2K9LSJ7</accession>
<proteinExistence type="predicted"/>
<dbReference type="KEGG" id="kak:Kalk_15820"/>
<reference evidence="2" key="1">
    <citation type="submission" date="2017-08" db="EMBL/GenBank/DDBJ databases">
        <title>Direct submision.</title>
        <authorList>
            <person name="Kim S.-J."/>
            <person name="Rhee S.-K."/>
        </authorList>
    </citation>
    <scope>NUCLEOTIDE SEQUENCE [LARGE SCALE GENOMIC DNA]</scope>
    <source>
        <strain evidence="2">GI5</strain>
    </source>
</reference>
<organism evidence="1 2">
    <name type="scientific">Ketobacter alkanivorans</name>
    <dbReference type="NCBI Taxonomy" id="1917421"/>
    <lineage>
        <taxon>Bacteria</taxon>
        <taxon>Pseudomonadati</taxon>
        <taxon>Pseudomonadota</taxon>
        <taxon>Gammaproteobacteria</taxon>
        <taxon>Pseudomonadales</taxon>
        <taxon>Ketobacteraceae</taxon>
        <taxon>Ketobacter</taxon>
    </lineage>
</organism>
<sequence length="60" mass="6176">MQLIAILGVLVAVNLGIVYVGSEAVDESQPQVEGVVEVEAVEASAPEQPAVDVKSEAEAQ</sequence>
<evidence type="ECO:0000313" key="2">
    <source>
        <dbReference type="Proteomes" id="UP000235116"/>
    </source>
</evidence>
<keyword evidence="2" id="KW-1185">Reference proteome</keyword>
<dbReference type="Proteomes" id="UP000235116">
    <property type="component" value="Chromosome"/>
</dbReference>
<dbReference type="AlphaFoldDB" id="A0A2K9LSJ7"/>